<dbReference type="InterPro" id="IPR029039">
    <property type="entry name" value="Flavoprotein-like_sf"/>
</dbReference>
<dbReference type="PANTHER" id="PTHR39201:SF1">
    <property type="entry name" value="FLAVODOXIN-LIKE DOMAIN-CONTAINING PROTEIN"/>
    <property type="match status" value="1"/>
</dbReference>
<dbReference type="NCBIfam" id="NF005389">
    <property type="entry name" value="PRK06934.1"/>
    <property type="match status" value="1"/>
</dbReference>
<evidence type="ECO:0000256" key="1">
    <source>
        <dbReference type="SAM" id="MobiDB-lite"/>
    </source>
</evidence>
<comment type="caution">
    <text evidence="4">The sequence shown here is derived from an EMBL/GenBank/DDBJ whole genome shotgun (WGS) entry which is preliminary data.</text>
</comment>
<dbReference type="Pfam" id="PF12682">
    <property type="entry name" value="Flavodoxin_4"/>
    <property type="match status" value="1"/>
</dbReference>
<dbReference type="PANTHER" id="PTHR39201">
    <property type="entry name" value="EXPORTED PROTEIN-RELATED"/>
    <property type="match status" value="1"/>
</dbReference>
<dbReference type="Gene3D" id="3.40.50.360">
    <property type="match status" value="1"/>
</dbReference>
<protein>
    <submittedName>
        <fullName evidence="4">Flavodoxin</fullName>
    </submittedName>
</protein>
<dbReference type="EMBL" id="JGZO01000023">
    <property type="protein sequence ID" value="KFI91308.1"/>
    <property type="molecule type" value="Genomic_DNA"/>
</dbReference>
<evidence type="ECO:0000313" key="4">
    <source>
        <dbReference type="EMBL" id="KFI91308.1"/>
    </source>
</evidence>
<feature type="compositionally biased region" description="Low complexity" evidence="1">
    <location>
        <begin position="30"/>
        <end position="51"/>
    </location>
</feature>
<dbReference type="AlphaFoldDB" id="A0A087D708"/>
<organism evidence="4 5">
    <name type="scientific">Bifidobacterium scardovii</name>
    <dbReference type="NCBI Taxonomy" id="158787"/>
    <lineage>
        <taxon>Bacteria</taxon>
        <taxon>Bacillati</taxon>
        <taxon>Actinomycetota</taxon>
        <taxon>Actinomycetes</taxon>
        <taxon>Bifidobacteriales</taxon>
        <taxon>Bifidobacteriaceae</taxon>
        <taxon>Bifidobacterium</taxon>
    </lineage>
</organism>
<feature type="region of interest" description="Disordered" evidence="1">
    <location>
        <begin position="26"/>
        <end position="56"/>
    </location>
</feature>
<evidence type="ECO:0000313" key="5">
    <source>
        <dbReference type="Proteomes" id="UP000029033"/>
    </source>
</evidence>
<dbReference type="SUPFAM" id="SSF52218">
    <property type="entry name" value="Flavoproteins"/>
    <property type="match status" value="1"/>
</dbReference>
<dbReference type="GeneID" id="85165390"/>
<dbReference type="eggNOG" id="COG0716">
    <property type="taxonomic scope" value="Bacteria"/>
</dbReference>
<dbReference type="STRING" id="158787.BSCA_1997"/>
<feature type="signal peptide" evidence="2">
    <location>
        <begin position="1"/>
        <end position="19"/>
    </location>
</feature>
<evidence type="ECO:0000259" key="3">
    <source>
        <dbReference type="Pfam" id="PF12682"/>
    </source>
</evidence>
<keyword evidence="5" id="KW-1185">Reference proteome</keyword>
<name>A0A087D708_9BIFI</name>
<evidence type="ECO:0000256" key="2">
    <source>
        <dbReference type="SAM" id="SignalP"/>
    </source>
</evidence>
<dbReference type="Proteomes" id="UP000029033">
    <property type="component" value="Unassembled WGS sequence"/>
</dbReference>
<dbReference type="PROSITE" id="PS51257">
    <property type="entry name" value="PROKAR_LIPOPROTEIN"/>
    <property type="match status" value="1"/>
</dbReference>
<accession>A0A087D708</accession>
<proteinExistence type="predicted"/>
<keyword evidence="2" id="KW-0732">Signal</keyword>
<reference evidence="4 5" key="1">
    <citation type="submission" date="2014-03" db="EMBL/GenBank/DDBJ databases">
        <title>Genomics of Bifidobacteria.</title>
        <authorList>
            <person name="Ventura M."/>
            <person name="Milani C."/>
            <person name="Lugli G.A."/>
        </authorList>
    </citation>
    <scope>NUCLEOTIDE SEQUENCE [LARGE SCALE GENOMIC DNA]</scope>
    <source>
        <strain evidence="4 5">LMG 21589</strain>
    </source>
</reference>
<feature type="domain" description="Flavodoxin-like" evidence="3">
    <location>
        <begin position="87"/>
        <end position="228"/>
    </location>
</feature>
<sequence length="233" mass="24594">MMRKTAVTLLAAASLFVFAGCGETSGGSSTGNDSSSGSASSGSASQNATTGETVAGSGDGKTLVAYFSLPDSETDDSTVTVDGENLGNVQYMAMTIADSTGADLFRIEPATPYTTDHDALTEVALQEQRDNARPELAANVENFDQYDTVFLGYPIWWSDMPQILYTFMESNDFAGKTVIPFSSHGGSGLAGTVESITRTLPDATVVENALSISRNDMESTPDRVSAWLQELGY</sequence>
<feature type="chain" id="PRO_5038617426" evidence="2">
    <location>
        <begin position="20"/>
        <end position="233"/>
    </location>
</feature>
<gene>
    <name evidence="4" type="ORF">BSCA_1997</name>
</gene>
<dbReference type="GO" id="GO:0010181">
    <property type="term" value="F:FMN binding"/>
    <property type="evidence" value="ECO:0007669"/>
    <property type="project" value="InterPro"/>
</dbReference>
<dbReference type="InterPro" id="IPR008254">
    <property type="entry name" value="Flavodoxin/NO_synth"/>
</dbReference>
<dbReference type="RefSeq" id="WP_197074440.1">
    <property type="nucleotide sequence ID" value="NZ_CAUPKV010000015.1"/>
</dbReference>